<dbReference type="VEuPathDB" id="AmoebaDB:ACA1_206320"/>
<dbReference type="PROSITE" id="PS50186">
    <property type="entry name" value="DEP"/>
    <property type="match status" value="1"/>
</dbReference>
<dbReference type="OrthoDB" id="10254377at2759"/>
<evidence type="ECO:0000259" key="5">
    <source>
        <dbReference type="PROSITE" id="PS50186"/>
    </source>
</evidence>
<feature type="domain" description="N-terminal Ras-GEF" evidence="6">
    <location>
        <begin position="430"/>
        <end position="583"/>
    </location>
</feature>
<keyword evidence="8" id="KW-1185">Reference proteome</keyword>
<dbReference type="PANTHER" id="PTHR23113:SF368">
    <property type="entry name" value="CELL DIVISION CONTROL PROTEIN 25"/>
    <property type="match status" value="1"/>
</dbReference>
<feature type="compositionally biased region" description="Acidic residues" evidence="3">
    <location>
        <begin position="119"/>
        <end position="144"/>
    </location>
</feature>
<dbReference type="SUPFAM" id="SSF48366">
    <property type="entry name" value="Ras GEF"/>
    <property type="match status" value="1"/>
</dbReference>
<evidence type="ECO:0000259" key="6">
    <source>
        <dbReference type="PROSITE" id="PS50212"/>
    </source>
</evidence>
<feature type="compositionally biased region" description="Basic and acidic residues" evidence="3">
    <location>
        <begin position="151"/>
        <end position="163"/>
    </location>
</feature>
<dbReference type="InterPro" id="IPR008937">
    <property type="entry name" value="Ras-like_GEF"/>
</dbReference>
<feature type="region of interest" description="Disordered" evidence="3">
    <location>
        <begin position="972"/>
        <end position="1063"/>
    </location>
</feature>
<dbReference type="Pfam" id="PF00617">
    <property type="entry name" value="RasGEF"/>
    <property type="match status" value="1"/>
</dbReference>
<feature type="compositionally biased region" description="Basic and acidic residues" evidence="3">
    <location>
        <begin position="1006"/>
        <end position="1020"/>
    </location>
</feature>
<proteinExistence type="predicted"/>
<dbReference type="RefSeq" id="XP_004339911.1">
    <property type="nucleotide sequence ID" value="XM_004339863.1"/>
</dbReference>
<evidence type="ECO:0000256" key="1">
    <source>
        <dbReference type="ARBA" id="ARBA00022658"/>
    </source>
</evidence>
<feature type="region of interest" description="Disordered" evidence="3">
    <location>
        <begin position="1"/>
        <end position="163"/>
    </location>
</feature>
<dbReference type="GO" id="GO:0005886">
    <property type="term" value="C:plasma membrane"/>
    <property type="evidence" value="ECO:0007669"/>
    <property type="project" value="TreeGrafter"/>
</dbReference>
<dbReference type="InterPro" id="IPR036388">
    <property type="entry name" value="WH-like_DNA-bd_sf"/>
</dbReference>
<dbReference type="InterPro" id="IPR023578">
    <property type="entry name" value="Ras_GEF_dom_sf"/>
</dbReference>
<sequence>MEDSETEEEGDIEDCSSDGDDDDDEDSSTTDQESDATSTREFSPCEDERQCKMGWEKRRKHGAVVESGYQSDDGGNADDGRREEEEDSDVDYSSASSSDDASWEDDSDREASEQGEQVGSEEEEDSTESDSESESENESEDDEGGQSRPGCTKEKEKGKEKEDSKGRFYNFYRNSLFREQQRLSSGLISPRKGLMLVSSVHSHWSDGFLFLTRRLWSNHRDRRAWTAEMVLHRNSMLVQAAPEWWKLQQASDYELFNEFRSFKTIVQTPRGGYKAEDSPRHQRRPLLPVPPVNLGGVGRREPAESEPVGELTPRREGDWVSPDSGRETTTVTAAADSGFIDDAAQLRLPPNGGIVGAAICAAAAVAGASQRSDATDAPYPGAPLHDSFAFKSLLQKEGQRKERTDRDMGEAPSLLADDWKRGLKVVLKEGKEAIIGGEVDRLMSHLADCEVQDRQFVDDFLCSYRSFAQPQELLDFLIDRYNLPPPSVAKDMELSISQSAAEVSTSMSSGSSSSHLLYDKYLPLLQLRVLNVMRKWLANHFYDFEDDPRLLARMLNFVENTLRVHQPNEQHYEAIKSLVLEQAREVLVDKNSPLSEILVVMEREDMGVATQIFHKKGKKYVRSFNGMDFVDWCRDKLGMDSTAEAIALGNKMIQQNIIRSLEKRDRRSVFKVASDLFYRFSRGGRLASNPPIPRIPNRIPTADKLEMMDIDAIELARQFTLYSESLYRQITPTRLVGYMHAHRKMAITSSFLGIFNFLNRWDEVAKWATREVLSYRALPQRVAALRKLVNLAKACFGYNNFFDMSAILCGLNHSSINRLKKTWKLVNKKEKKVFDELSSLISPDNSYKLLREMQREAWTENFNKAERYTVALSRENDAAGGGGDKRKSGSDDEVYGLIPYIAIYIIDLEHLSQVPEVIANGMVNFAKKKIEASIFSEMIKFREHKYNFVPIEPYREWVEDIPVRGFGIFSSAESTPDHQEASAAAGKQKKKHNKTGSGDNSKASKSKSEIVGRHKEKVAPDDDNEVNAERDDPCKAPESSAAGFTRSDAAQVEEWEGEGSRRDKREWVQQRVVPYNDKLLWEVSLLIEPRPS</sequence>
<dbReference type="PANTHER" id="PTHR23113">
    <property type="entry name" value="GUANINE NUCLEOTIDE EXCHANGE FACTOR"/>
    <property type="match status" value="1"/>
</dbReference>
<evidence type="ECO:0000313" key="8">
    <source>
        <dbReference type="Proteomes" id="UP000011083"/>
    </source>
</evidence>
<dbReference type="EMBL" id="KB007966">
    <property type="protein sequence ID" value="ELR17895.1"/>
    <property type="molecule type" value="Genomic_DNA"/>
</dbReference>
<dbReference type="SMART" id="SM00147">
    <property type="entry name" value="RasGEF"/>
    <property type="match status" value="1"/>
</dbReference>
<dbReference type="GeneID" id="14918690"/>
<dbReference type="InterPro" id="IPR000651">
    <property type="entry name" value="Ras-like_Gua-exchang_fac_N"/>
</dbReference>
<dbReference type="Pfam" id="PF00610">
    <property type="entry name" value="DEP"/>
    <property type="match status" value="1"/>
</dbReference>
<dbReference type="PROSITE" id="PS50009">
    <property type="entry name" value="RASGEF_CAT"/>
    <property type="match status" value="1"/>
</dbReference>
<dbReference type="InterPro" id="IPR036390">
    <property type="entry name" value="WH_DNA-bd_sf"/>
</dbReference>
<dbReference type="InterPro" id="IPR001895">
    <property type="entry name" value="RASGEF_cat_dom"/>
</dbReference>
<evidence type="ECO:0000256" key="3">
    <source>
        <dbReference type="SAM" id="MobiDB-lite"/>
    </source>
</evidence>
<gene>
    <name evidence="7" type="ORF">ACA1_206320</name>
</gene>
<accession>L8GY17</accession>
<dbReference type="PROSITE" id="PS50212">
    <property type="entry name" value="RASGEF_NTER"/>
    <property type="match status" value="1"/>
</dbReference>
<dbReference type="InterPro" id="IPR036964">
    <property type="entry name" value="RASGEF_cat_dom_sf"/>
</dbReference>
<feature type="domain" description="DEP" evidence="5">
    <location>
        <begin position="622"/>
        <end position="682"/>
    </location>
</feature>
<dbReference type="GO" id="GO:0005085">
    <property type="term" value="F:guanyl-nucleotide exchange factor activity"/>
    <property type="evidence" value="ECO:0007669"/>
    <property type="project" value="UniProtKB-KW"/>
</dbReference>
<feature type="compositionally biased region" description="Basic and acidic residues" evidence="3">
    <location>
        <begin position="46"/>
        <end position="56"/>
    </location>
</feature>
<dbReference type="Gene3D" id="1.20.870.10">
    <property type="entry name" value="Son of sevenless (SoS) protein Chain: S domain 1"/>
    <property type="match status" value="1"/>
</dbReference>
<dbReference type="KEGG" id="acan:ACA1_206320"/>
<evidence type="ECO:0000256" key="2">
    <source>
        <dbReference type="PROSITE-ProRule" id="PRU00168"/>
    </source>
</evidence>
<dbReference type="SMART" id="SM00229">
    <property type="entry name" value="RasGEFN"/>
    <property type="match status" value="1"/>
</dbReference>
<evidence type="ECO:0000259" key="4">
    <source>
        <dbReference type="PROSITE" id="PS50009"/>
    </source>
</evidence>
<feature type="domain" description="Ras-GEF" evidence="4">
    <location>
        <begin position="711"/>
        <end position="975"/>
    </location>
</feature>
<dbReference type="InterPro" id="IPR000591">
    <property type="entry name" value="DEP_dom"/>
</dbReference>
<dbReference type="SUPFAM" id="SSF46785">
    <property type="entry name" value="Winged helix' DNA-binding domain"/>
    <property type="match status" value="1"/>
</dbReference>
<dbReference type="CDD" id="cd04371">
    <property type="entry name" value="DEP"/>
    <property type="match status" value="1"/>
</dbReference>
<name>L8GY17_ACACF</name>
<dbReference type="Proteomes" id="UP000011083">
    <property type="component" value="Unassembled WGS sequence"/>
</dbReference>
<keyword evidence="1 2" id="KW-0344">Guanine-nucleotide releasing factor</keyword>
<feature type="compositionally biased region" description="Low complexity" evidence="3">
    <location>
        <begin position="91"/>
        <end position="100"/>
    </location>
</feature>
<dbReference type="Gene3D" id="1.10.840.10">
    <property type="entry name" value="Ras guanine-nucleotide exchange factors catalytic domain"/>
    <property type="match status" value="1"/>
</dbReference>
<dbReference type="AlphaFoldDB" id="L8GY17"/>
<dbReference type="STRING" id="1257118.L8GY17"/>
<organism evidence="7 8">
    <name type="scientific">Acanthamoeba castellanii (strain ATCC 30010 / Neff)</name>
    <dbReference type="NCBI Taxonomy" id="1257118"/>
    <lineage>
        <taxon>Eukaryota</taxon>
        <taxon>Amoebozoa</taxon>
        <taxon>Discosea</taxon>
        <taxon>Longamoebia</taxon>
        <taxon>Centramoebida</taxon>
        <taxon>Acanthamoebidae</taxon>
        <taxon>Acanthamoeba</taxon>
    </lineage>
</organism>
<dbReference type="GO" id="GO:0007265">
    <property type="term" value="P:Ras protein signal transduction"/>
    <property type="evidence" value="ECO:0007669"/>
    <property type="project" value="TreeGrafter"/>
</dbReference>
<dbReference type="CDD" id="cd06224">
    <property type="entry name" value="REM"/>
    <property type="match status" value="1"/>
</dbReference>
<dbReference type="Pfam" id="PF00618">
    <property type="entry name" value="RasGEF_N"/>
    <property type="match status" value="1"/>
</dbReference>
<reference evidence="7 8" key="1">
    <citation type="journal article" date="2013" name="Genome Biol.">
        <title>Genome of Acanthamoeba castellanii highlights extensive lateral gene transfer and early evolution of tyrosine kinase signaling.</title>
        <authorList>
            <person name="Clarke M."/>
            <person name="Lohan A.J."/>
            <person name="Liu B."/>
            <person name="Lagkouvardos I."/>
            <person name="Roy S."/>
            <person name="Zafar N."/>
            <person name="Bertelli C."/>
            <person name="Schilde C."/>
            <person name="Kianianmomeni A."/>
            <person name="Burglin T.R."/>
            <person name="Frech C."/>
            <person name="Turcotte B."/>
            <person name="Kopec K.O."/>
            <person name="Synnott J.M."/>
            <person name="Choo C."/>
            <person name="Paponov I."/>
            <person name="Finkler A."/>
            <person name="Soon Heng Tan C."/>
            <person name="Hutchins A.P."/>
            <person name="Weinmeier T."/>
            <person name="Rattei T."/>
            <person name="Chu J.S."/>
            <person name="Gimenez G."/>
            <person name="Irimia M."/>
            <person name="Rigden D.J."/>
            <person name="Fitzpatrick D.A."/>
            <person name="Lorenzo-Morales J."/>
            <person name="Bateman A."/>
            <person name="Chiu C.H."/>
            <person name="Tang P."/>
            <person name="Hegemann P."/>
            <person name="Fromm H."/>
            <person name="Raoult D."/>
            <person name="Greub G."/>
            <person name="Miranda-Saavedra D."/>
            <person name="Chen N."/>
            <person name="Nash P."/>
            <person name="Ginger M.L."/>
            <person name="Horn M."/>
            <person name="Schaap P."/>
            <person name="Caler L."/>
            <person name="Loftus B."/>
        </authorList>
    </citation>
    <scope>NUCLEOTIDE SEQUENCE [LARGE SCALE GENOMIC DNA]</scope>
    <source>
        <strain evidence="7 8">Neff</strain>
    </source>
</reference>
<feature type="region of interest" description="Disordered" evidence="3">
    <location>
        <begin position="270"/>
        <end position="326"/>
    </location>
</feature>
<evidence type="ECO:0000313" key="7">
    <source>
        <dbReference type="EMBL" id="ELR17895.1"/>
    </source>
</evidence>
<feature type="compositionally biased region" description="Acidic residues" evidence="3">
    <location>
        <begin position="1"/>
        <end position="34"/>
    </location>
</feature>
<dbReference type="Gene3D" id="1.10.10.10">
    <property type="entry name" value="Winged helix-like DNA-binding domain superfamily/Winged helix DNA-binding domain"/>
    <property type="match status" value="1"/>
</dbReference>
<protein>
    <submittedName>
        <fullName evidence="7">RasGEF domain containing protein</fullName>
    </submittedName>
</protein>